<organism evidence="2 3">
    <name type="scientific">Sphingomonas panacisoli</name>
    <dbReference type="NCBI Taxonomy" id="1813879"/>
    <lineage>
        <taxon>Bacteria</taxon>
        <taxon>Pseudomonadati</taxon>
        <taxon>Pseudomonadota</taxon>
        <taxon>Alphaproteobacteria</taxon>
        <taxon>Sphingomonadales</taxon>
        <taxon>Sphingomonadaceae</taxon>
        <taxon>Sphingomonas</taxon>
    </lineage>
</organism>
<accession>A0A5B8LHD3</accession>
<keyword evidence="1" id="KW-0732">Signal</keyword>
<gene>
    <name evidence="2" type="ORF">FPZ24_09565</name>
</gene>
<proteinExistence type="predicted"/>
<evidence type="ECO:0000313" key="2">
    <source>
        <dbReference type="EMBL" id="QDZ07707.1"/>
    </source>
</evidence>
<evidence type="ECO:0000256" key="1">
    <source>
        <dbReference type="SAM" id="SignalP"/>
    </source>
</evidence>
<dbReference type="KEGG" id="spai:FPZ24_09565"/>
<dbReference type="Proteomes" id="UP000315673">
    <property type="component" value="Chromosome"/>
</dbReference>
<dbReference type="RefSeq" id="WP_146571451.1">
    <property type="nucleotide sequence ID" value="NZ_CP042306.1"/>
</dbReference>
<protein>
    <submittedName>
        <fullName evidence="2">Uncharacterized protein</fullName>
    </submittedName>
</protein>
<dbReference type="AlphaFoldDB" id="A0A5B8LHD3"/>
<name>A0A5B8LHD3_9SPHN</name>
<dbReference type="SUPFAM" id="SSF159594">
    <property type="entry name" value="XCC0632-like"/>
    <property type="match status" value="1"/>
</dbReference>
<feature type="chain" id="PRO_5022937050" evidence="1">
    <location>
        <begin position="20"/>
        <end position="205"/>
    </location>
</feature>
<keyword evidence="3" id="KW-1185">Reference proteome</keyword>
<reference evidence="2 3" key="1">
    <citation type="submission" date="2019-07" db="EMBL/GenBank/DDBJ databases">
        <title>Full genome sequence of Sphingomonas sp. 4R-6-7(HKS19).</title>
        <authorList>
            <person name="Im W.-T."/>
        </authorList>
    </citation>
    <scope>NUCLEOTIDE SEQUENCE [LARGE SCALE GENOMIC DNA]</scope>
    <source>
        <strain evidence="2 3">HKS19</strain>
    </source>
</reference>
<feature type="signal peptide" evidence="1">
    <location>
        <begin position="1"/>
        <end position="19"/>
    </location>
</feature>
<evidence type="ECO:0000313" key="3">
    <source>
        <dbReference type="Proteomes" id="UP000315673"/>
    </source>
</evidence>
<dbReference type="OrthoDB" id="7468171at2"/>
<dbReference type="EMBL" id="CP042306">
    <property type="protein sequence ID" value="QDZ07707.1"/>
    <property type="molecule type" value="Genomic_DNA"/>
</dbReference>
<sequence>MLRFSALAALALVATPAAAKDAVGLSPIGLPFGPDGPRRLPTDHVLTGAIVLDGADALPQKMGSAKRDQFATALSETLAQLGMLATDPAKARFRLTPVWVGLDSPFKISFKNRATVHMSWRLTRIDTGQTIFARQIDTSAESSGGDASARVRGIERIALMTNIASVAACLDKAAYGKAPTNCALTPGFTYRAPSPPMVIFVPRFR</sequence>